<organism evidence="8 9">
    <name type="scientific">Allosphingosinicella deserti</name>
    <dbReference type="NCBI Taxonomy" id="2116704"/>
    <lineage>
        <taxon>Bacteria</taxon>
        <taxon>Pseudomonadati</taxon>
        <taxon>Pseudomonadota</taxon>
        <taxon>Alphaproteobacteria</taxon>
        <taxon>Sphingomonadales</taxon>
        <taxon>Sphingomonadaceae</taxon>
        <taxon>Allosphingosinicella</taxon>
    </lineage>
</organism>
<keyword evidence="3 6" id="KW-0812">Transmembrane</keyword>
<proteinExistence type="predicted"/>
<feature type="transmembrane region" description="Helical" evidence="6">
    <location>
        <begin position="301"/>
        <end position="322"/>
    </location>
</feature>
<dbReference type="PROSITE" id="PS50850">
    <property type="entry name" value="MFS"/>
    <property type="match status" value="1"/>
</dbReference>
<keyword evidence="5 6" id="KW-0472">Membrane</keyword>
<dbReference type="PANTHER" id="PTHR43791">
    <property type="entry name" value="PERMEASE-RELATED"/>
    <property type="match status" value="1"/>
</dbReference>
<feature type="transmembrane region" description="Helical" evidence="6">
    <location>
        <begin position="269"/>
        <end position="289"/>
    </location>
</feature>
<dbReference type="InterPro" id="IPR020846">
    <property type="entry name" value="MFS_dom"/>
</dbReference>
<feature type="transmembrane region" description="Helical" evidence="6">
    <location>
        <begin position="360"/>
        <end position="383"/>
    </location>
</feature>
<evidence type="ECO:0000259" key="7">
    <source>
        <dbReference type="PROSITE" id="PS50850"/>
    </source>
</evidence>
<gene>
    <name evidence="8" type="ORF">C7I55_07455</name>
</gene>
<evidence type="ECO:0000256" key="5">
    <source>
        <dbReference type="ARBA" id="ARBA00023136"/>
    </source>
</evidence>
<feature type="transmembrane region" description="Helical" evidence="6">
    <location>
        <begin position="235"/>
        <end position="257"/>
    </location>
</feature>
<feature type="transmembrane region" description="Helical" evidence="6">
    <location>
        <begin position="80"/>
        <end position="99"/>
    </location>
</feature>
<sequence>MSVGPELARKIRWRLAIPTILFMLLSSLDRVNISFAALKMNAELGFTPTQYGFGAGILFVGFLAGQYPSILLLQRIGMRRWLGGCAILWGSCAGGMAFIDSHLQFYTLRVLLGFAEGGLAPGIVLYLSQFATERERATTFATPMLAIPLSIIIGGPVSGWLMGTSFAGLSSWRWMFLAEALPTILLGFAAFFYFPDRPGDARWLSDSEKNWLARNAANTSAKAQRNDWTVLARPIVWTSALLWFCLLSGAYGIMFWLPQMVKQMTALTPFEIGLVNALPWIGVAIGIYANSAHSDRTGERFWHVGLPAAVTAGAILAAAAFGPGIPGLIALFVAGLGLGAAQGAFWALPTSLFTPATFAVGAVAINIAGSGGGLVIPHLMGYLREQSGGFGGPTLLIASMLAAATLLVLLIRLWLFDRPADAAAPAR</sequence>
<dbReference type="SUPFAM" id="SSF103473">
    <property type="entry name" value="MFS general substrate transporter"/>
    <property type="match status" value="1"/>
</dbReference>
<dbReference type="CDD" id="cd17319">
    <property type="entry name" value="MFS_ExuT_GudP_like"/>
    <property type="match status" value="1"/>
</dbReference>
<comment type="subcellular location">
    <subcellularLocation>
        <location evidence="1">Membrane</location>
        <topology evidence="1">Multi-pass membrane protein</topology>
    </subcellularLocation>
</comment>
<evidence type="ECO:0000256" key="1">
    <source>
        <dbReference type="ARBA" id="ARBA00004141"/>
    </source>
</evidence>
<keyword evidence="2" id="KW-0813">Transport</keyword>
<feature type="transmembrane region" description="Helical" evidence="6">
    <location>
        <begin position="140"/>
        <end position="162"/>
    </location>
</feature>
<protein>
    <submittedName>
        <fullName evidence="8">MFS transporter</fullName>
    </submittedName>
</protein>
<evidence type="ECO:0000256" key="4">
    <source>
        <dbReference type="ARBA" id="ARBA00022989"/>
    </source>
</evidence>
<name>A0A2P7QVS9_9SPHN</name>
<dbReference type="PANTHER" id="PTHR43791:SF36">
    <property type="entry name" value="TRANSPORTER, PUTATIVE (AFU_ORTHOLOGUE AFUA_6G08340)-RELATED"/>
    <property type="match status" value="1"/>
</dbReference>
<comment type="caution">
    <text evidence="8">The sequence shown here is derived from an EMBL/GenBank/DDBJ whole genome shotgun (WGS) entry which is preliminary data.</text>
</comment>
<feature type="transmembrane region" description="Helical" evidence="6">
    <location>
        <begin position="328"/>
        <end position="348"/>
    </location>
</feature>
<feature type="transmembrane region" description="Helical" evidence="6">
    <location>
        <begin position="52"/>
        <end position="73"/>
    </location>
</feature>
<dbReference type="InterPro" id="IPR011701">
    <property type="entry name" value="MFS"/>
</dbReference>
<dbReference type="PROSITE" id="PS00217">
    <property type="entry name" value="SUGAR_TRANSPORT_2"/>
    <property type="match status" value="1"/>
</dbReference>
<accession>A0A2P7QVS9</accession>
<dbReference type="AlphaFoldDB" id="A0A2P7QVS9"/>
<evidence type="ECO:0000256" key="3">
    <source>
        <dbReference type="ARBA" id="ARBA00022692"/>
    </source>
</evidence>
<reference evidence="8 9" key="1">
    <citation type="submission" date="2018-03" db="EMBL/GenBank/DDBJ databases">
        <title>The draft genome of Sphingosinicella sp. GL-C-18.</title>
        <authorList>
            <person name="Liu L."/>
            <person name="Li L."/>
            <person name="Liang L."/>
            <person name="Zhang X."/>
            <person name="Wang T."/>
        </authorList>
    </citation>
    <scope>NUCLEOTIDE SEQUENCE [LARGE SCALE GENOMIC DNA]</scope>
    <source>
        <strain evidence="8 9">GL-C-18</strain>
    </source>
</reference>
<evidence type="ECO:0000256" key="6">
    <source>
        <dbReference type="SAM" id="Phobius"/>
    </source>
</evidence>
<dbReference type="Pfam" id="PF07690">
    <property type="entry name" value="MFS_1"/>
    <property type="match status" value="1"/>
</dbReference>
<dbReference type="InterPro" id="IPR036259">
    <property type="entry name" value="MFS_trans_sf"/>
</dbReference>
<feature type="domain" description="Major facilitator superfamily (MFS) profile" evidence="7">
    <location>
        <begin position="15"/>
        <end position="420"/>
    </location>
</feature>
<dbReference type="GO" id="GO:0005886">
    <property type="term" value="C:plasma membrane"/>
    <property type="evidence" value="ECO:0007669"/>
    <property type="project" value="TreeGrafter"/>
</dbReference>
<dbReference type="OrthoDB" id="9773957at2"/>
<feature type="transmembrane region" description="Helical" evidence="6">
    <location>
        <begin position="395"/>
        <end position="415"/>
    </location>
</feature>
<dbReference type="Gene3D" id="1.20.1250.20">
    <property type="entry name" value="MFS general substrate transporter like domains"/>
    <property type="match status" value="2"/>
</dbReference>
<dbReference type="InterPro" id="IPR005829">
    <property type="entry name" value="Sugar_transporter_CS"/>
</dbReference>
<dbReference type="Proteomes" id="UP000241167">
    <property type="component" value="Unassembled WGS sequence"/>
</dbReference>
<keyword evidence="4 6" id="KW-1133">Transmembrane helix</keyword>
<dbReference type="RefSeq" id="WP_106512239.1">
    <property type="nucleotide sequence ID" value="NZ_PXYI01000002.1"/>
</dbReference>
<evidence type="ECO:0000313" key="8">
    <source>
        <dbReference type="EMBL" id="PSJ42071.1"/>
    </source>
</evidence>
<dbReference type="EMBL" id="PXYI01000002">
    <property type="protein sequence ID" value="PSJ42071.1"/>
    <property type="molecule type" value="Genomic_DNA"/>
</dbReference>
<evidence type="ECO:0000313" key="9">
    <source>
        <dbReference type="Proteomes" id="UP000241167"/>
    </source>
</evidence>
<feature type="transmembrane region" description="Helical" evidence="6">
    <location>
        <begin position="105"/>
        <end position="128"/>
    </location>
</feature>
<keyword evidence="9" id="KW-1185">Reference proteome</keyword>
<dbReference type="GO" id="GO:0022857">
    <property type="term" value="F:transmembrane transporter activity"/>
    <property type="evidence" value="ECO:0007669"/>
    <property type="project" value="InterPro"/>
</dbReference>
<evidence type="ECO:0000256" key="2">
    <source>
        <dbReference type="ARBA" id="ARBA00022448"/>
    </source>
</evidence>
<feature type="transmembrane region" description="Helical" evidence="6">
    <location>
        <begin position="174"/>
        <end position="194"/>
    </location>
</feature>